<evidence type="ECO:0000256" key="9">
    <source>
        <dbReference type="RuleBase" id="RU364020"/>
    </source>
</evidence>
<name>A0A226F501_FOLCA</name>
<comment type="subcellular location">
    <subcellularLocation>
        <location evidence="1 9">Golgi apparatus membrane</location>
        <topology evidence="1 9">Single-pass type II membrane protein</topology>
    </subcellularLocation>
</comment>
<proteinExistence type="inferred from homology"/>
<organism evidence="10 11">
    <name type="scientific">Folsomia candida</name>
    <name type="common">Springtail</name>
    <dbReference type="NCBI Taxonomy" id="158441"/>
    <lineage>
        <taxon>Eukaryota</taxon>
        <taxon>Metazoa</taxon>
        <taxon>Ecdysozoa</taxon>
        <taxon>Arthropoda</taxon>
        <taxon>Hexapoda</taxon>
        <taxon>Collembola</taxon>
        <taxon>Entomobryomorpha</taxon>
        <taxon>Isotomoidea</taxon>
        <taxon>Isotomidae</taxon>
        <taxon>Proisotominae</taxon>
        <taxon>Folsomia</taxon>
    </lineage>
</organism>
<dbReference type="EC" id="2.8.2.-" evidence="9"/>
<dbReference type="GO" id="GO:0008146">
    <property type="term" value="F:sulfotransferase activity"/>
    <property type="evidence" value="ECO:0007669"/>
    <property type="project" value="InterPro"/>
</dbReference>
<dbReference type="InterPro" id="IPR005331">
    <property type="entry name" value="Sulfotransferase"/>
</dbReference>
<keyword evidence="7 9" id="KW-0472">Membrane</keyword>
<sequence length="327" mass="38373">MSRVMRFCMIIFIVILFFGTWLLGSFIVIQIDSEQFIHDKQFKVLQKQNQELQRNVDKQCRLINKKELVRDDLSGDKYDNKKDAHKAWERARKEKVIRDNLIYFPHLNQMWCLVPKAASTSWSKAIVDRLNFESTNIFIDSSANYSLQVILKQNFGNINRTAFVNAAQSDKIKKVLLIRHPFSRIASAYRDKLADRKAKVDGMHFFQQFGVKINRRFRQSRKDVKQKEPTFQEFVDYLIETKPLDMNEHWQPISLMCGLCHVHYDHIIAMENLEKTKVFHLNQLGFPGNNFPVENKNSGTYSSQELFRNISNSRVQSSVVGQISRGF</sequence>
<keyword evidence="5 9" id="KW-1133">Transmembrane helix</keyword>
<dbReference type="GO" id="GO:0016051">
    <property type="term" value="P:carbohydrate biosynthetic process"/>
    <property type="evidence" value="ECO:0007669"/>
    <property type="project" value="InterPro"/>
</dbReference>
<evidence type="ECO:0000313" key="10">
    <source>
        <dbReference type="EMBL" id="OXA64508.1"/>
    </source>
</evidence>
<evidence type="ECO:0000256" key="3">
    <source>
        <dbReference type="ARBA" id="ARBA00022679"/>
    </source>
</evidence>
<dbReference type="Proteomes" id="UP000198287">
    <property type="component" value="Unassembled WGS sequence"/>
</dbReference>
<dbReference type="OMA" id="MWCLVPK"/>
<evidence type="ECO:0000256" key="5">
    <source>
        <dbReference type="ARBA" id="ARBA00022989"/>
    </source>
</evidence>
<dbReference type="EMBL" id="LNIX01000001">
    <property type="protein sequence ID" value="OXA64508.1"/>
    <property type="molecule type" value="Genomic_DNA"/>
</dbReference>
<keyword evidence="9" id="KW-0119">Carbohydrate metabolism</keyword>
<dbReference type="OrthoDB" id="2019940at2759"/>
<dbReference type="AlphaFoldDB" id="A0A226F501"/>
<comment type="similarity">
    <text evidence="2 9">Belongs to the sulfotransferase 2 family.</text>
</comment>
<dbReference type="PANTHER" id="PTHR12137:SF54">
    <property type="entry name" value="CARBOHYDRATE SULFOTRANSFERASE"/>
    <property type="match status" value="1"/>
</dbReference>
<evidence type="ECO:0000313" key="11">
    <source>
        <dbReference type="Proteomes" id="UP000198287"/>
    </source>
</evidence>
<dbReference type="InterPro" id="IPR018011">
    <property type="entry name" value="Carb_sulfotrans_8-10"/>
</dbReference>
<reference evidence="10 11" key="1">
    <citation type="submission" date="2015-12" db="EMBL/GenBank/DDBJ databases">
        <title>The genome of Folsomia candida.</title>
        <authorList>
            <person name="Faddeeva A."/>
            <person name="Derks M.F."/>
            <person name="Anvar Y."/>
            <person name="Smit S."/>
            <person name="Van Straalen N."/>
            <person name="Roelofs D."/>
        </authorList>
    </citation>
    <scope>NUCLEOTIDE SEQUENCE [LARGE SCALE GENOMIC DNA]</scope>
    <source>
        <strain evidence="10 11">VU population</strain>
        <tissue evidence="10">Whole body</tissue>
    </source>
</reference>
<evidence type="ECO:0000256" key="2">
    <source>
        <dbReference type="ARBA" id="ARBA00006339"/>
    </source>
</evidence>
<feature type="transmembrane region" description="Helical" evidence="9">
    <location>
        <begin position="7"/>
        <end position="29"/>
    </location>
</feature>
<keyword evidence="9" id="KW-0735">Signal-anchor</keyword>
<dbReference type="GO" id="GO:0000139">
    <property type="term" value="C:Golgi membrane"/>
    <property type="evidence" value="ECO:0007669"/>
    <property type="project" value="UniProtKB-SubCell"/>
</dbReference>
<keyword evidence="3 9" id="KW-0808">Transferase</keyword>
<gene>
    <name evidence="10" type="ORF">Fcan01_01570</name>
</gene>
<keyword evidence="8 9" id="KW-0325">Glycoprotein</keyword>
<evidence type="ECO:0000256" key="1">
    <source>
        <dbReference type="ARBA" id="ARBA00004323"/>
    </source>
</evidence>
<accession>A0A226F501</accession>
<evidence type="ECO:0000256" key="7">
    <source>
        <dbReference type="ARBA" id="ARBA00023136"/>
    </source>
</evidence>
<keyword evidence="11" id="KW-1185">Reference proteome</keyword>
<keyword evidence="4 9" id="KW-0812">Transmembrane</keyword>
<keyword evidence="6 9" id="KW-0333">Golgi apparatus</keyword>
<dbReference type="Pfam" id="PF03567">
    <property type="entry name" value="Sulfotransfer_2"/>
    <property type="match status" value="1"/>
</dbReference>
<comment type="caution">
    <text evidence="10">The sequence shown here is derived from an EMBL/GenBank/DDBJ whole genome shotgun (WGS) entry which is preliminary data.</text>
</comment>
<evidence type="ECO:0000256" key="8">
    <source>
        <dbReference type="ARBA" id="ARBA00023180"/>
    </source>
</evidence>
<protein>
    <recommendedName>
        <fullName evidence="9">Carbohydrate sulfotransferase</fullName>
        <ecNumber evidence="9">2.8.2.-</ecNumber>
    </recommendedName>
</protein>
<evidence type="ECO:0000256" key="6">
    <source>
        <dbReference type="ARBA" id="ARBA00023034"/>
    </source>
</evidence>
<dbReference type="PANTHER" id="PTHR12137">
    <property type="entry name" value="CARBOHYDRATE SULFOTRANSFERASE"/>
    <property type="match status" value="1"/>
</dbReference>
<evidence type="ECO:0000256" key="4">
    <source>
        <dbReference type="ARBA" id="ARBA00022692"/>
    </source>
</evidence>